<gene>
    <name evidence="1" type="ORF">F8B43_0462</name>
</gene>
<sequence length="168" mass="18643">MDIDGTCPASNENSLMLRPSEWDRFDVEVKVYDALDLVKQAADTIHDLQRWKETIEPQALSLIQSVQQERARWQVERSALMAEISECRLTITATRTALRTALSDREALARRCQDAGAAAAASEQRASAAEALLAFLYKTFDLELTETPTKGPVGRPFAHPAAAWISPE</sequence>
<dbReference type="Proteomes" id="UP000469949">
    <property type="component" value="Unassembled WGS sequence"/>
</dbReference>
<proteinExistence type="predicted"/>
<protein>
    <submittedName>
        <fullName evidence="1">Uncharacterized protein</fullName>
    </submittedName>
</protein>
<name>A0A833JC17_9HYPH</name>
<comment type="caution">
    <text evidence="1">The sequence shown here is derived from an EMBL/GenBank/DDBJ whole genome shotgun (WGS) entry which is preliminary data.</text>
</comment>
<dbReference type="AlphaFoldDB" id="A0A833JC17"/>
<evidence type="ECO:0000313" key="2">
    <source>
        <dbReference type="Proteomes" id="UP000469949"/>
    </source>
</evidence>
<organism evidence="1 2">
    <name type="scientific">Methylorubrum populi</name>
    <dbReference type="NCBI Taxonomy" id="223967"/>
    <lineage>
        <taxon>Bacteria</taxon>
        <taxon>Pseudomonadati</taxon>
        <taxon>Pseudomonadota</taxon>
        <taxon>Alphaproteobacteria</taxon>
        <taxon>Hyphomicrobiales</taxon>
        <taxon>Methylobacteriaceae</taxon>
        <taxon>Methylorubrum</taxon>
    </lineage>
</organism>
<reference evidence="1 2" key="1">
    <citation type="submission" date="2019-10" db="EMBL/GenBank/DDBJ databases">
        <title>Draft Genome Sequence of the Caffeine Degrading Methylotroph Methylorubrum populi PINKEL.</title>
        <authorList>
            <person name="Dawson S.C."/>
            <person name="Zhang X."/>
            <person name="Wright M.E."/>
            <person name="Sharma G."/>
            <person name="Langner J.T."/>
            <person name="Ditty J.L."/>
            <person name="Subuyuj G.A."/>
        </authorList>
    </citation>
    <scope>NUCLEOTIDE SEQUENCE [LARGE SCALE GENOMIC DNA]</scope>
    <source>
        <strain evidence="1 2">Pinkel</strain>
    </source>
</reference>
<evidence type="ECO:0000313" key="1">
    <source>
        <dbReference type="EMBL" id="KAB7787528.1"/>
    </source>
</evidence>
<accession>A0A833JC17</accession>
<dbReference type="EMBL" id="WEKV01000003">
    <property type="protein sequence ID" value="KAB7787528.1"/>
    <property type="molecule type" value="Genomic_DNA"/>
</dbReference>